<keyword evidence="12" id="KW-0407">Ion channel</keyword>
<evidence type="ECO:0000313" key="16">
    <source>
        <dbReference type="EMBL" id="KAK8400948.1"/>
    </source>
</evidence>
<organism evidence="16 17">
    <name type="scientific">Scylla paramamosain</name>
    <name type="common">Mud crab</name>
    <dbReference type="NCBI Taxonomy" id="85552"/>
    <lineage>
        <taxon>Eukaryota</taxon>
        <taxon>Metazoa</taxon>
        <taxon>Ecdysozoa</taxon>
        <taxon>Arthropoda</taxon>
        <taxon>Crustacea</taxon>
        <taxon>Multicrustacea</taxon>
        <taxon>Malacostraca</taxon>
        <taxon>Eumalacostraca</taxon>
        <taxon>Eucarida</taxon>
        <taxon>Decapoda</taxon>
        <taxon>Pleocyemata</taxon>
        <taxon>Brachyura</taxon>
        <taxon>Eubrachyura</taxon>
        <taxon>Portunoidea</taxon>
        <taxon>Portunidae</taxon>
        <taxon>Portuninae</taxon>
        <taxon>Scylla</taxon>
    </lineage>
</organism>
<feature type="transmembrane region" description="Helical" evidence="13">
    <location>
        <begin position="397"/>
        <end position="415"/>
    </location>
</feature>
<evidence type="ECO:0000256" key="9">
    <source>
        <dbReference type="ARBA" id="ARBA00023170"/>
    </source>
</evidence>
<dbReference type="InterPro" id="IPR019594">
    <property type="entry name" value="Glu/Gly-bd"/>
</dbReference>
<evidence type="ECO:0000256" key="14">
    <source>
        <dbReference type="SAM" id="SignalP"/>
    </source>
</evidence>
<feature type="chain" id="PRO_5043631774" description="Ionotropic glutamate receptor L-glutamate and glycine-binding domain-containing protein" evidence="14">
    <location>
        <begin position="21"/>
        <end position="661"/>
    </location>
</feature>
<keyword evidence="14" id="KW-0732">Signal</keyword>
<keyword evidence="5 13" id="KW-0812">Transmembrane</keyword>
<keyword evidence="10" id="KW-0325">Glycoprotein</keyword>
<evidence type="ECO:0000256" key="10">
    <source>
        <dbReference type="ARBA" id="ARBA00023180"/>
    </source>
</evidence>
<evidence type="ECO:0000256" key="11">
    <source>
        <dbReference type="ARBA" id="ARBA00023286"/>
    </source>
</evidence>
<feature type="transmembrane region" description="Helical" evidence="13">
    <location>
        <begin position="370"/>
        <end position="390"/>
    </location>
</feature>
<gene>
    <name evidence="16" type="ORF">O3P69_002613</name>
</gene>
<keyword evidence="11" id="KW-1071">Ligand-gated ion channel</keyword>
<keyword evidence="6 13" id="KW-1133">Transmembrane helix</keyword>
<dbReference type="GO" id="GO:0015276">
    <property type="term" value="F:ligand-gated monoatomic ion channel activity"/>
    <property type="evidence" value="ECO:0007669"/>
    <property type="project" value="InterPro"/>
</dbReference>
<dbReference type="PANTHER" id="PTHR42643">
    <property type="entry name" value="IONOTROPIC RECEPTOR 20A-RELATED"/>
    <property type="match status" value="1"/>
</dbReference>
<comment type="similarity">
    <text evidence="2">Belongs to the glutamate-gated ion channel (TC 1.A.10.1) family.</text>
</comment>
<dbReference type="GO" id="GO:0005886">
    <property type="term" value="C:plasma membrane"/>
    <property type="evidence" value="ECO:0007669"/>
    <property type="project" value="UniProtKB-SubCell"/>
</dbReference>
<evidence type="ECO:0000259" key="15">
    <source>
        <dbReference type="SMART" id="SM00918"/>
    </source>
</evidence>
<evidence type="ECO:0000256" key="4">
    <source>
        <dbReference type="ARBA" id="ARBA00022475"/>
    </source>
</evidence>
<dbReference type="GO" id="GO:0050906">
    <property type="term" value="P:detection of stimulus involved in sensory perception"/>
    <property type="evidence" value="ECO:0007669"/>
    <property type="project" value="UniProtKB-ARBA"/>
</dbReference>
<dbReference type="EMBL" id="JARAKH010000009">
    <property type="protein sequence ID" value="KAK8400948.1"/>
    <property type="molecule type" value="Genomic_DNA"/>
</dbReference>
<feature type="transmembrane region" description="Helical" evidence="13">
    <location>
        <begin position="427"/>
        <end position="447"/>
    </location>
</feature>
<comment type="subcellular location">
    <subcellularLocation>
        <location evidence="1">Cell membrane</location>
        <topology evidence="1">Multi-pass membrane protein</topology>
    </subcellularLocation>
</comment>
<proteinExistence type="inferred from homology"/>
<evidence type="ECO:0000256" key="1">
    <source>
        <dbReference type="ARBA" id="ARBA00004651"/>
    </source>
</evidence>
<dbReference type="SMART" id="SM00918">
    <property type="entry name" value="Lig_chan-Glu_bd"/>
    <property type="match status" value="1"/>
</dbReference>
<dbReference type="Gene3D" id="3.40.190.10">
    <property type="entry name" value="Periplasmic binding protein-like II"/>
    <property type="match status" value="1"/>
</dbReference>
<dbReference type="Pfam" id="PF10613">
    <property type="entry name" value="Lig_chan-Glu_bd"/>
    <property type="match status" value="1"/>
</dbReference>
<name>A0AAW0ULE4_SCYPA</name>
<dbReference type="Gene3D" id="1.10.287.70">
    <property type="match status" value="1"/>
</dbReference>
<evidence type="ECO:0000256" key="3">
    <source>
        <dbReference type="ARBA" id="ARBA00022448"/>
    </source>
</evidence>
<feature type="signal peptide" evidence="14">
    <location>
        <begin position="1"/>
        <end position="20"/>
    </location>
</feature>
<keyword evidence="4" id="KW-1003">Cell membrane</keyword>
<feature type="domain" description="Ionotropic glutamate receptor L-glutamate and glycine-binding" evidence="15">
    <location>
        <begin position="253"/>
        <end position="317"/>
    </location>
</feature>
<reference evidence="16 17" key="1">
    <citation type="submission" date="2023-03" db="EMBL/GenBank/DDBJ databases">
        <title>High-quality genome of Scylla paramamosain provides insights in environmental adaptation.</title>
        <authorList>
            <person name="Zhang L."/>
        </authorList>
    </citation>
    <scope>NUCLEOTIDE SEQUENCE [LARGE SCALE GENOMIC DNA]</scope>
    <source>
        <strain evidence="16">LZ_2023a</strain>
        <tissue evidence="16">Muscle</tissue>
    </source>
</reference>
<dbReference type="Proteomes" id="UP001487740">
    <property type="component" value="Unassembled WGS sequence"/>
</dbReference>
<dbReference type="PANTHER" id="PTHR42643:SF24">
    <property type="entry name" value="IONOTROPIC RECEPTOR 60A"/>
    <property type="match status" value="1"/>
</dbReference>
<evidence type="ECO:0000256" key="5">
    <source>
        <dbReference type="ARBA" id="ARBA00022692"/>
    </source>
</evidence>
<dbReference type="AlphaFoldDB" id="A0AAW0ULE4"/>
<keyword evidence="8 13" id="KW-0472">Membrane</keyword>
<evidence type="ECO:0000313" key="17">
    <source>
        <dbReference type="Proteomes" id="UP001487740"/>
    </source>
</evidence>
<sequence length="661" mass="74732">MKTLGIAIVLVCINVRECRGLRNRNSRDLLGDSAGPLLARAGELVRGSLERCDLLLAAAHRLSPVMSFRNNFFKEMGAAAVTEMNSLGYSAHQRSTNVAGRWRELHSRGFPEVWKQSKAKCRVIVVDNIITNATLINEFLSWAMMWQHPETRLVFVGNMQDLDTFLNYNALRNTRHALYVALPPNNPGVAATGNDGVEIYQRCLYCNRSRAGVQQLRRRGEYSMMTGRQVLLPEHNEGFSGHRFKVVAMEYFPYISYERMQGANPTLRFRDSLNTRMITVLAQHLNFTYEVMEPEDCQWGLEGNGGNWTGIVGTLQHEEADFSMDLTLTSERATVVDFCRVYIDENMVILSSKPRPPPEYLSLIKPFEGIVWLIVIVSVMVWGVMLWLLLRIRSGALQGPSMGIASSLFYGWGLLLEDRPYEPPTNLTGQVLVGIWLITCLILRAFYMSSLISRLVEGGNPPVINAIEEMVARGETDGWEWGTVTMTGVFNTFFSTSSNPDFLIAKQFMQTMGPEEGMRKVLEGDFSYIHNYYVMRILLATHQQGTDSIPVHISTTKYPLFPGNTWAFRPGSPFITKFNEGIQRLLDAGLIDFWMEDVILSNVTKRRIQEKESDEKINFSNTNSYSQVVLGLLHLQVTFYLLLTGHTAAASVFLVEHALAR</sequence>
<keyword evidence="17" id="KW-1185">Reference proteome</keyword>
<dbReference type="Pfam" id="PF00060">
    <property type="entry name" value="Lig_chan"/>
    <property type="match status" value="1"/>
</dbReference>
<evidence type="ECO:0000256" key="12">
    <source>
        <dbReference type="ARBA" id="ARBA00023303"/>
    </source>
</evidence>
<accession>A0AAW0ULE4</accession>
<dbReference type="InterPro" id="IPR001320">
    <property type="entry name" value="Iontro_rcpt_C"/>
</dbReference>
<dbReference type="SUPFAM" id="SSF53850">
    <property type="entry name" value="Periplasmic binding protein-like II"/>
    <property type="match status" value="1"/>
</dbReference>
<keyword evidence="7" id="KW-0406">Ion transport</keyword>
<evidence type="ECO:0000256" key="6">
    <source>
        <dbReference type="ARBA" id="ARBA00022989"/>
    </source>
</evidence>
<evidence type="ECO:0000256" key="8">
    <source>
        <dbReference type="ARBA" id="ARBA00023136"/>
    </source>
</evidence>
<protein>
    <recommendedName>
        <fullName evidence="15">Ionotropic glutamate receptor L-glutamate and glycine-binding domain-containing protein</fullName>
    </recommendedName>
</protein>
<keyword evidence="9" id="KW-0675">Receptor</keyword>
<comment type="caution">
    <text evidence="16">The sequence shown here is derived from an EMBL/GenBank/DDBJ whole genome shotgun (WGS) entry which is preliminary data.</text>
</comment>
<evidence type="ECO:0000256" key="13">
    <source>
        <dbReference type="SAM" id="Phobius"/>
    </source>
</evidence>
<dbReference type="InterPro" id="IPR052192">
    <property type="entry name" value="Insect_Ionotropic_Sensory_Rcpt"/>
</dbReference>
<evidence type="ECO:0000256" key="7">
    <source>
        <dbReference type="ARBA" id="ARBA00023065"/>
    </source>
</evidence>
<keyword evidence="3" id="KW-0813">Transport</keyword>
<evidence type="ECO:0000256" key="2">
    <source>
        <dbReference type="ARBA" id="ARBA00008685"/>
    </source>
</evidence>